<evidence type="ECO:0000313" key="5">
    <source>
        <dbReference type="Proteomes" id="UP001158049"/>
    </source>
</evidence>
<evidence type="ECO:0000313" key="4">
    <source>
        <dbReference type="EMBL" id="SMP64014.1"/>
    </source>
</evidence>
<gene>
    <name evidence="4" type="ORF">SAMN06295970_109172</name>
</gene>
<dbReference type="InterPro" id="IPR005770">
    <property type="entry name" value="PhnD"/>
</dbReference>
<dbReference type="Gene3D" id="3.40.190.10">
    <property type="entry name" value="Periplasmic binding protein-like II"/>
    <property type="match status" value="2"/>
</dbReference>
<dbReference type="EMBL" id="FXUL01000009">
    <property type="protein sequence ID" value="SMP64014.1"/>
    <property type="molecule type" value="Genomic_DNA"/>
</dbReference>
<dbReference type="NCBIfam" id="TIGR01098">
    <property type="entry name" value="3A0109s03R"/>
    <property type="match status" value="1"/>
</dbReference>
<feature type="chain" id="PRO_5046720839" evidence="3">
    <location>
        <begin position="23"/>
        <end position="286"/>
    </location>
</feature>
<keyword evidence="5" id="KW-1185">Reference proteome</keyword>
<dbReference type="SUPFAM" id="SSF53850">
    <property type="entry name" value="Periplasmic binding protein-like II"/>
    <property type="match status" value="1"/>
</dbReference>
<protein>
    <submittedName>
        <fullName evidence="4">Phosphonate transport system substrate-binding protein</fullName>
    </submittedName>
</protein>
<accession>A0ABY1Q9E8</accession>
<dbReference type="PANTHER" id="PTHR35841">
    <property type="entry name" value="PHOSPHONATES-BINDING PERIPLASMIC PROTEIN"/>
    <property type="match status" value="1"/>
</dbReference>
<proteinExistence type="inferred from homology"/>
<dbReference type="PANTHER" id="PTHR35841:SF1">
    <property type="entry name" value="PHOSPHONATES-BINDING PERIPLASMIC PROTEIN"/>
    <property type="match status" value="1"/>
</dbReference>
<keyword evidence="2 3" id="KW-0732">Signal</keyword>
<feature type="signal peptide" evidence="3">
    <location>
        <begin position="1"/>
        <end position="22"/>
    </location>
</feature>
<organism evidence="4 5">
    <name type="scientific">Noviherbaspirillum suwonense</name>
    <dbReference type="NCBI Taxonomy" id="1224511"/>
    <lineage>
        <taxon>Bacteria</taxon>
        <taxon>Pseudomonadati</taxon>
        <taxon>Pseudomonadota</taxon>
        <taxon>Betaproteobacteria</taxon>
        <taxon>Burkholderiales</taxon>
        <taxon>Oxalobacteraceae</taxon>
        <taxon>Noviherbaspirillum</taxon>
    </lineage>
</organism>
<evidence type="ECO:0000256" key="3">
    <source>
        <dbReference type="SAM" id="SignalP"/>
    </source>
</evidence>
<dbReference type="CDD" id="cd13572">
    <property type="entry name" value="PBP2_PnhD_2"/>
    <property type="match status" value="1"/>
</dbReference>
<evidence type="ECO:0000256" key="1">
    <source>
        <dbReference type="ARBA" id="ARBA00007162"/>
    </source>
</evidence>
<dbReference type="Proteomes" id="UP001158049">
    <property type="component" value="Unassembled WGS sequence"/>
</dbReference>
<comment type="similarity">
    <text evidence="1">Belongs to the phosphate/phosphite/phosphonate binding protein family.</text>
</comment>
<sequence>MKKIIALLSLVSVVVFGNTALAAPDADPATLKVALLPDENASTVIKNNQPLKALLEKELGKNIEIVVTTDYSSMIEAMRHGRLDLAYFGPLSYVLAKQKSNIEPFAALKQKGSTTYQSVLIVNAAANITRIADITDKNVAYGDKASTSSHLIPKSMLAKAGLSAGQNYREHFVGAHDAVALAVQNGHAQAGGLSKPIFESLVQRGMIDANKVKVLAESAPFPQYPWTMRSNLKPELKEKIREVFLNINDPAVLKAFKADGFGPVSDKDYDAVRDLGSLLKLDLSKF</sequence>
<evidence type="ECO:0000256" key="2">
    <source>
        <dbReference type="ARBA" id="ARBA00022729"/>
    </source>
</evidence>
<dbReference type="RefSeq" id="WP_283442845.1">
    <property type="nucleotide sequence ID" value="NZ_FXUL01000009.1"/>
</dbReference>
<reference evidence="4 5" key="1">
    <citation type="submission" date="2017-05" db="EMBL/GenBank/DDBJ databases">
        <authorList>
            <person name="Varghese N."/>
            <person name="Submissions S."/>
        </authorList>
    </citation>
    <scope>NUCLEOTIDE SEQUENCE [LARGE SCALE GENOMIC DNA]</scope>
    <source>
        <strain evidence="4 5">DSM 26001</strain>
    </source>
</reference>
<comment type="caution">
    <text evidence="4">The sequence shown here is derived from an EMBL/GenBank/DDBJ whole genome shotgun (WGS) entry which is preliminary data.</text>
</comment>
<name>A0ABY1Q9E8_9BURK</name>
<dbReference type="Pfam" id="PF12974">
    <property type="entry name" value="Phosphonate-bd"/>
    <property type="match status" value="1"/>
</dbReference>